<dbReference type="FunFam" id="3.90.800.10:FF:000001">
    <property type="entry name" value="Glutamine--tRNA ligase"/>
    <property type="match status" value="1"/>
</dbReference>
<dbReference type="GO" id="GO:0042729">
    <property type="term" value="C:DASH complex"/>
    <property type="evidence" value="ECO:0007669"/>
    <property type="project" value="InterPro"/>
</dbReference>
<feature type="region of interest" description="Disordered" evidence="9">
    <location>
        <begin position="1146"/>
        <end position="1165"/>
    </location>
</feature>
<dbReference type="GO" id="GO:0005829">
    <property type="term" value="C:cytosol"/>
    <property type="evidence" value="ECO:0007669"/>
    <property type="project" value="TreeGrafter"/>
</dbReference>
<accession>A0A2D0XHV8</accession>
<dbReference type="InterPro" id="IPR013960">
    <property type="entry name" value="DASH_Duo1"/>
</dbReference>
<evidence type="ECO:0000256" key="6">
    <source>
        <dbReference type="ARBA" id="ARBA00022917"/>
    </source>
</evidence>
<dbReference type="InterPro" id="IPR001412">
    <property type="entry name" value="aa-tRNA-synth_I_CS"/>
</dbReference>
<protein>
    <recommendedName>
        <fullName evidence="2">glutamine--tRNA ligase</fullName>
        <ecNumber evidence="2">6.1.1.18</ecNumber>
    </recommendedName>
</protein>
<dbReference type="InterPro" id="IPR020059">
    <property type="entry name" value="Glu/Gln-tRNA-synth_Ib_codon-bd"/>
</dbReference>
<dbReference type="InterPro" id="IPR007639">
    <property type="entry name" value="Gln-tRNA-synth_Ib_RNA-bd_N"/>
</dbReference>
<keyword evidence="5" id="KW-0067">ATP-binding</keyword>
<dbReference type="InterPro" id="IPR042559">
    <property type="entry name" value="Gln-tRNA-synth_Ib_RNA-bd_N_2"/>
</dbReference>
<feature type="region of interest" description="Disordered" evidence="9">
    <location>
        <begin position="88"/>
        <end position="168"/>
    </location>
</feature>
<dbReference type="InterPro" id="IPR020058">
    <property type="entry name" value="Glu/Gln-tRNA-synth_Ib_cat-dom"/>
</dbReference>
<dbReference type="PRINTS" id="PR00987">
    <property type="entry name" value="TRNASYNTHGLU"/>
</dbReference>
<feature type="domain" description="Glutamyl/glutaminyl-tRNA synthetase class Ib catalytic" evidence="10">
    <location>
        <begin position="637"/>
        <end position="946"/>
    </location>
</feature>
<gene>
    <name evidence="13" type="ORF">SPAR05597</name>
</gene>
<dbReference type="Pfam" id="PF04558">
    <property type="entry name" value="tRNA_synt_1c_R1"/>
    <property type="match status" value="1"/>
</dbReference>
<evidence type="ECO:0000256" key="7">
    <source>
        <dbReference type="ARBA" id="ARBA00023146"/>
    </source>
</evidence>
<feature type="domain" description="Glutamyl/glutaminyl-tRNA synthetase class Ib anti-codon binding" evidence="11">
    <location>
        <begin position="950"/>
        <end position="1050"/>
    </location>
</feature>
<dbReference type="AlphaFoldDB" id="A0A2D0XHV8"/>
<keyword evidence="6" id="KW-0648">Protein biosynthesis</keyword>
<dbReference type="GO" id="GO:0006425">
    <property type="term" value="P:glutaminyl-tRNA aminoacylation"/>
    <property type="evidence" value="ECO:0007669"/>
    <property type="project" value="InterPro"/>
</dbReference>
<dbReference type="Pfam" id="PF03950">
    <property type="entry name" value="tRNA-synt_1c_C"/>
    <property type="match status" value="1"/>
</dbReference>
<evidence type="ECO:0000259" key="10">
    <source>
        <dbReference type="Pfam" id="PF00749"/>
    </source>
</evidence>
<dbReference type="SUPFAM" id="SSF52374">
    <property type="entry name" value="Nucleotidylyl transferase"/>
    <property type="match status" value="1"/>
</dbReference>
<evidence type="ECO:0000259" key="12">
    <source>
        <dbReference type="Pfam" id="PF04558"/>
    </source>
</evidence>
<evidence type="ECO:0000256" key="8">
    <source>
        <dbReference type="ARBA" id="ARBA00048270"/>
    </source>
</evidence>
<dbReference type="Gene3D" id="2.40.240.10">
    <property type="entry name" value="Ribosomal Protein L25, Chain P"/>
    <property type="match status" value="2"/>
</dbReference>
<dbReference type="SUPFAM" id="SSF50715">
    <property type="entry name" value="Ribosomal protein L25-like"/>
    <property type="match status" value="1"/>
</dbReference>
<sequence>MEYSYDSPPSPATPLSSHPFDSQYPDASPANLLDFTLSPSDPRLTGGAYARDDSFEEFDSPLRSGPHGSVRQLGDDLHNLSVDEFYEDEDEDGTAHAHAAHGRETARQQPRFSLFAPSVLHPETPERPISDEQRAESPQEGQGEMHPEDIEPTEETDHRGHLGRAEAREEQLQAALAGLRGINDVFGGYVGALEAAKTHNQRFTLQVSHTNALLDKYIEILGQTEHTQRLVLDETWHGGTEDTNLQALATQVAALAAEAAAARAEQNAREELRQQEEAREREQAAREAVAAAAAGTGRGRGGASVRARGGTRGTLAAGAARGRGRGVVPTPRLPTKPTTGLRKPATGSSIPTAASTGLYKGVVRSLVMPPKFDPSSPETATVLSLFASLGLTDKQSVDIARNAKLSASLKSVIEEGNIVPSKDWDARRGPLIAHLAGIKPGKWDNAANGTGRKYVTAAIVDGRLLSIDQVNAATKYLEGHPDAEINTDMFDRECGVGIIVTPEFTRSAVAAYIDSNIESISRKNWAEAGPTFGKAKALPELRWASSTDIKTAVDDEFTARFGCKEAAKKALEAERAAVAAAGSKKSAKASTSQATTTPSPDVNMFTVGFLRDLHAPGGNPQIKPSLRDEHLAATGGKVRTRFPPEPNGFLHIGHSKAIAVNFGYAAHHGGECILRFDDTNPEAEEQVYFDSILETVRWLGYEPSRVTYSSDYFGELWDCAVELIKRGKAYVCHCTAEEIKEDRGGEARGPRRPSRYRDRPIAENLHEFNRMRAGEYQPGEAILRMKQDLEDGNPQMWDLIAYRAVKKPHHRTGSDWCVYPTYDFTHCLVDSFENISHSLCTTEFILSRVSYEWLCDAIEVYKPRQSEYGRLNLDGTIMSKRKIRKLVEDGHVLGWDDPRLYTLIALRRRGIPPDAIKSFVNGLGVTTQLTHIEISRFENTVRSHLENTVPRLMLVLKPLKVTIANVADDYLVMVDKPVHPKIPSMGTSSIPFTRTVYIDASDFRVEDDKDYFRLAPGKTVGLLNAPFPITYLEHKTDPATGEVIEVVCRLEDGSTGPAKKPKTFIHWVADCPSLQSPVLVDEVRITEQLFKSAKPEESDFIADIAPDTLKIVKGAMVEIGFWKLAKGAMASAWESAHERTKAIAGKAAVSADTPGERRAPTPKSSAAQLVGNECIRFQGLRSAYWTLDKDAVVGCLAEGAMSDPDAKEGRREGDKIILGRIVTLKADVGKK</sequence>
<dbReference type="PROSITE" id="PS00178">
    <property type="entry name" value="AA_TRNA_LIGASE_I"/>
    <property type="match status" value="1"/>
</dbReference>
<comment type="similarity">
    <text evidence="1">Belongs to the class-I aminoacyl-tRNA synthetase family.</text>
</comment>
<dbReference type="InterPro" id="IPR042558">
    <property type="entry name" value="Gln-tRNA-synth_Ib_RNA-bd_N_1"/>
</dbReference>
<dbReference type="Gene3D" id="3.40.50.620">
    <property type="entry name" value="HUPs"/>
    <property type="match status" value="1"/>
</dbReference>
<feature type="region of interest" description="Disordered" evidence="9">
    <location>
        <begin position="1"/>
        <end position="74"/>
    </location>
</feature>
<evidence type="ECO:0000313" key="13">
    <source>
        <dbReference type="EMBL" id="ASF90247.1"/>
    </source>
</evidence>
<dbReference type="EC" id="6.1.1.18" evidence="2"/>
<feature type="compositionally biased region" description="Low complexity" evidence="9">
    <location>
        <begin position="303"/>
        <end position="330"/>
    </location>
</feature>
<evidence type="ECO:0000256" key="3">
    <source>
        <dbReference type="ARBA" id="ARBA00022598"/>
    </source>
</evidence>
<organism evidence="13">
    <name type="scientific">Bartheletia paradoxa</name>
    <dbReference type="NCBI Taxonomy" id="669517"/>
    <lineage>
        <taxon>Eukaryota</taxon>
        <taxon>Fungi</taxon>
        <taxon>Dikarya</taxon>
        <taxon>Basidiomycota</taxon>
        <taxon>Agaricomycotina</taxon>
        <taxon>Bartheletiomycetes</taxon>
        <taxon>Bartheletiales</taxon>
        <taxon>Bartheletiaceae</taxon>
        <taxon>Bartheletia</taxon>
    </lineage>
</organism>
<dbReference type="PANTHER" id="PTHR43097">
    <property type="entry name" value="GLUTAMINE-TRNA LIGASE"/>
    <property type="match status" value="1"/>
</dbReference>
<comment type="catalytic activity">
    <reaction evidence="8">
        <text>tRNA(Gln) + L-glutamine + ATP = L-glutaminyl-tRNA(Gln) + AMP + diphosphate</text>
        <dbReference type="Rhea" id="RHEA:20121"/>
        <dbReference type="Rhea" id="RHEA-COMP:9662"/>
        <dbReference type="Rhea" id="RHEA-COMP:9681"/>
        <dbReference type="ChEBI" id="CHEBI:30616"/>
        <dbReference type="ChEBI" id="CHEBI:33019"/>
        <dbReference type="ChEBI" id="CHEBI:58359"/>
        <dbReference type="ChEBI" id="CHEBI:78442"/>
        <dbReference type="ChEBI" id="CHEBI:78521"/>
        <dbReference type="ChEBI" id="CHEBI:456215"/>
        <dbReference type="EC" id="6.1.1.18"/>
    </reaction>
</comment>
<feature type="compositionally biased region" description="Low complexity" evidence="9">
    <location>
        <begin position="286"/>
        <end position="295"/>
    </location>
</feature>
<dbReference type="GO" id="GO:0005524">
    <property type="term" value="F:ATP binding"/>
    <property type="evidence" value="ECO:0007669"/>
    <property type="project" value="UniProtKB-KW"/>
</dbReference>
<dbReference type="InterPro" id="IPR011035">
    <property type="entry name" value="Ribosomal_bL25/Gln-tRNA_synth"/>
</dbReference>
<dbReference type="Pfam" id="PF00749">
    <property type="entry name" value="tRNA-synt_1c"/>
    <property type="match status" value="1"/>
</dbReference>
<dbReference type="InterPro" id="IPR014729">
    <property type="entry name" value="Rossmann-like_a/b/a_fold"/>
</dbReference>
<dbReference type="FunFam" id="2.40.240.10:FF:000007">
    <property type="entry name" value="Glutamine--tRNA ligase"/>
    <property type="match status" value="1"/>
</dbReference>
<feature type="compositionally biased region" description="Basic and acidic residues" evidence="9">
    <location>
        <begin position="123"/>
        <end position="168"/>
    </location>
</feature>
<evidence type="ECO:0000259" key="11">
    <source>
        <dbReference type="Pfam" id="PF03950"/>
    </source>
</evidence>
<name>A0A2D0XHV8_9BASI</name>
<reference evidence="13" key="1">
    <citation type="submission" date="2016-10" db="EMBL/GenBank/DDBJ databases">
        <title>Phylogenomic data for the living fossil Bartheletia paradoxa suggests that the early evolutionary history of major basidiomycete lineages might not be bifurcate.</title>
        <authorList>
            <person name="Mishra B."/>
            <person name="Choi Y.-J."/>
            <person name="Bauer R."/>
            <person name="Thines M."/>
        </authorList>
    </citation>
    <scope>NUCLEOTIDE SEQUENCE</scope>
</reference>
<feature type="compositionally biased region" description="Basic and acidic residues" evidence="9">
    <location>
        <begin position="266"/>
        <end position="285"/>
    </location>
</feature>
<evidence type="ECO:0000256" key="2">
    <source>
        <dbReference type="ARBA" id="ARBA00012836"/>
    </source>
</evidence>
<dbReference type="GO" id="GO:0004819">
    <property type="term" value="F:glutamine-tRNA ligase activity"/>
    <property type="evidence" value="ECO:0007669"/>
    <property type="project" value="UniProtKB-EC"/>
</dbReference>
<dbReference type="InterPro" id="IPR020056">
    <property type="entry name" value="Rbsml_bL25/Gln-tRNA_synth_N"/>
</dbReference>
<dbReference type="Gene3D" id="1.10.8.1290">
    <property type="entry name" value="Glutaminyl-tRNA synthetase, non-specific RNA binding region part 1, domain 1"/>
    <property type="match status" value="1"/>
</dbReference>
<proteinExistence type="inferred from homology"/>
<dbReference type="InterPro" id="IPR000924">
    <property type="entry name" value="Glu/Gln-tRNA-synth"/>
</dbReference>
<evidence type="ECO:0000256" key="9">
    <source>
        <dbReference type="SAM" id="MobiDB-lite"/>
    </source>
</evidence>
<dbReference type="FunFam" id="1.10.1160.10:FF:000001">
    <property type="entry name" value="Glutamine--tRNA ligase"/>
    <property type="match status" value="1"/>
</dbReference>
<dbReference type="InterPro" id="IPR004514">
    <property type="entry name" value="Gln-tRNA-synth"/>
</dbReference>
<keyword evidence="7" id="KW-0030">Aminoacyl-tRNA synthetase</keyword>
<dbReference type="Gene3D" id="1.10.10.2420">
    <property type="match status" value="1"/>
</dbReference>
<keyword evidence="4" id="KW-0547">Nucleotide-binding</keyword>
<evidence type="ECO:0000256" key="4">
    <source>
        <dbReference type="ARBA" id="ARBA00022741"/>
    </source>
</evidence>
<dbReference type="NCBIfam" id="TIGR00440">
    <property type="entry name" value="glnS"/>
    <property type="match status" value="1"/>
</dbReference>
<dbReference type="FunFam" id="3.40.50.620:FF:000037">
    <property type="entry name" value="Glutamine--tRNA ligase cytoplasmic"/>
    <property type="match status" value="1"/>
</dbReference>
<feature type="region of interest" description="Disordered" evidence="9">
    <location>
        <begin position="266"/>
        <end position="352"/>
    </location>
</feature>
<evidence type="ECO:0000256" key="1">
    <source>
        <dbReference type="ARBA" id="ARBA00005594"/>
    </source>
</evidence>
<dbReference type="InterPro" id="IPR050132">
    <property type="entry name" value="Gln/Glu-tRNA_Ligase"/>
</dbReference>
<keyword evidence="3" id="KW-0436">Ligase</keyword>
<dbReference type="PANTHER" id="PTHR43097:SF4">
    <property type="entry name" value="GLUTAMINE--TRNA LIGASE"/>
    <property type="match status" value="1"/>
</dbReference>
<dbReference type="GO" id="GO:0072686">
    <property type="term" value="C:mitotic spindle"/>
    <property type="evidence" value="ECO:0007669"/>
    <property type="project" value="InterPro"/>
</dbReference>
<dbReference type="GO" id="GO:0000278">
    <property type="term" value="P:mitotic cell cycle"/>
    <property type="evidence" value="ECO:0007669"/>
    <property type="project" value="InterPro"/>
</dbReference>
<dbReference type="Pfam" id="PF08651">
    <property type="entry name" value="DASH_Duo1"/>
    <property type="match status" value="1"/>
</dbReference>
<feature type="domain" description="Glutaminyl-tRNA synthetase class Ib non-specific RNA-binding" evidence="12">
    <location>
        <begin position="382"/>
        <end position="545"/>
    </location>
</feature>
<dbReference type="EMBL" id="KY000303">
    <property type="protein sequence ID" value="ASF90247.1"/>
    <property type="molecule type" value="Genomic_DNA"/>
</dbReference>
<evidence type="ECO:0000256" key="5">
    <source>
        <dbReference type="ARBA" id="ARBA00022840"/>
    </source>
</evidence>